<name>A0A821XY21_9BILA</name>
<organism evidence="1 2">
    <name type="scientific">Rotaria socialis</name>
    <dbReference type="NCBI Taxonomy" id="392032"/>
    <lineage>
        <taxon>Eukaryota</taxon>
        <taxon>Metazoa</taxon>
        <taxon>Spiralia</taxon>
        <taxon>Gnathifera</taxon>
        <taxon>Rotifera</taxon>
        <taxon>Eurotatoria</taxon>
        <taxon>Bdelloidea</taxon>
        <taxon>Philodinida</taxon>
        <taxon>Philodinidae</taxon>
        <taxon>Rotaria</taxon>
    </lineage>
</organism>
<feature type="non-terminal residue" evidence="1">
    <location>
        <position position="60"/>
    </location>
</feature>
<proteinExistence type="predicted"/>
<sequence>ADGSPAIKHGQAVKLLIETPSGELVDRLSPWSRYVQVGKNTNVYHGVFYNPPVDQVYKFK</sequence>
<gene>
    <name evidence="1" type="ORF">UJA718_LOCUS47776</name>
</gene>
<dbReference type="Proteomes" id="UP000663873">
    <property type="component" value="Unassembled WGS sequence"/>
</dbReference>
<dbReference type="Gene3D" id="2.60.40.10">
    <property type="entry name" value="Immunoglobulins"/>
    <property type="match status" value="1"/>
</dbReference>
<dbReference type="AlphaFoldDB" id="A0A821XY21"/>
<dbReference type="InterPro" id="IPR013783">
    <property type="entry name" value="Ig-like_fold"/>
</dbReference>
<keyword evidence="2" id="KW-1185">Reference proteome</keyword>
<dbReference type="EMBL" id="CAJOBP010092389">
    <property type="protein sequence ID" value="CAF4951590.1"/>
    <property type="molecule type" value="Genomic_DNA"/>
</dbReference>
<reference evidence="1" key="1">
    <citation type="submission" date="2021-02" db="EMBL/GenBank/DDBJ databases">
        <authorList>
            <person name="Nowell W R."/>
        </authorList>
    </citation>
    <scope>NUCLEOTIDE SEQUENCE</scope>
</reference>
<feature type="non-terminal residue" evidence="1">
    <location>
        <position position="1"/>
    </location>
</feature>
<protein>
    <submittedName>
        <fullName evidence="1">Uncharacterized protein</fullName>
    </submittedName>
</protein>
<evidence type="ECO:0000313" key="1">
    <source>
        <dbReference type="EMBL" id="CAF4951590.1"/>
    </source>
</evidence>
<accession>A0A821XY21</accession>
<evidence type="ECO:0000313" key="2">
    <source>
        <dbReference type="Proteomes" id="UP000663873"/>
    </source>
</evidence>
<comment type="caution">
    <text evidence="1">The sequence shown here is derived from an EMBL/GenBank/DDBJ whole genome shotgun (WGS) entry which is preliminary data.</text>
</comment>